<dbReference type="PROSITE" id="PS50006">
    <property type="entry name" value="FHA_DOMAIN"/>
    <property type="match status" value="2"/>
</dbReference>
<dbReference type="InterPro" id="IPR050352">
    <property type="entry name" value="ABCG_transporters"/>
</dbReference>
<dbReference type="FunFam" id="3.40.50.300:FF:000474">
    <property type="entry name" value="Putative ABC transporter ATP-binding subunit"/>
    <property type="match status" value="1"/>
</dbReference>
<evidence type="ECO:0000256" key="5">
    <source>
        <dbReference type="ARBA" id="ARBA00022741"/>
    </source>
</evidence>
<feature type="transmembrane region" description="Helical" evidence="10">
    <location>
        <begin position="837"/>
        <end position="856"/>
    </location>
</feature>
<dbReference type="STRING" id="85968.GCA_900073015_00739"/>
<reference evidence="13 14" key="1">
    <citation type="journal article" date="2017" name="Infect. Genet. Evol.">
        <title>The new phylogeny of the genus Mycobacterium: The old and the news.</title>
        <authorList>
            <person name="Tortoli E."/>
            <person name="Fedrizzi T."/>
            <person name="Meehan C.J."/>
            <person name="Trovato A."/>
            <person name="Grottola A."/>
            <person name="Giacobazzi E."/>
            <person name="Serpini G.F."/>
            <person name="Tagliazucchi S."/>
            <person name="Fabio A."/>
            <person name="Bettua C."/>
            <person name="Bertorelli R."/>
            <person name="Frascaro F."/>
            <person name="De Sanctis V."/>
            <person name="Pecorari M."/>
            <person name="Jousson O."/>
            <person name="Segata N."/>
            <person name="Cirillo D.M."/>
        </authorList>
    </citation>
    <scope>NUCLEOTIDE SEQUENCE [LARGE SCALE GENOMIC DNA]</scope>
    <source>
        <strain evidence="13 14">CIP1034565</strain>
    </source>
</reference>
<dbReference type="EMBL" id="PDCN02000016">
    <property type="protein sequence ID" value="PIB74553.1"/>
    <property type="molecule type" value="Genomic_DNA"/>
</dbReference>
<proteinExistence type="predicted"/>
<comment type="subcellular location">
    <subcellularLocation>
        <location evidence="1">Membrane</location>
        <topology evidence="1">Multi-pass membrane protein</topology>
    </subcellularLocation>
</comment>
<dbReference type="GO" id="GO:0140359">
    <property type="term" value="F:ABC-type transporter activity"/>
    <property type="evidence" value="ECO:0007669"/>
    <property type="project" value="InterPro"/>
</dbReference>
<feature type="transmembrane region" description="Helical" evidence="10">
    <location>
        <begin position="741"/>
        <end position="761"/>
    </location>
</feature>
<sequence>MGMANSAPPLTVHWGTRSHTFTPTAQVTVGRNPTCDIVIDDNPEQQRVSREHLVLRVDGDHWVAEDRSRNGVFVDGVRTPRLDIVGESTLNLGAVDGPRLSFELGTGVVRVADLRAGGGRPAAGSPSAPATSGFPAPPNAGPPSGPFAGPRPPAPGPRARPPSRPTPPSGPRPPQAGAPPQGPPQSGMPAQGMPHRPNMRVPAPQDDNESSMRVTTVVRRVLPQRAVTPPAGAVSIGRASQSGIVVPDALASRTHAFLTATPAGPEIRDNRSGNGTFVNGRRIEAALLHAGDVVTIGNTDLVFDGTTLAVRESTADSAGIGCYRVGLTVDDDKRLLEDVSFTARPGTLTAVIGPSGAGKSTLIRVLGGGNRPTTGWVSFDGHDVHAEYASLRSRIGVVPQDDVVHRQLTVKRALDYAAELRLPSDTTKADRDAVVTRVLDELELTGHRDKRIDTLSGGQRKRVSVAMELLTGPLLLILDEPTSGLDPALDRQVMAMLRRLADAGRVVVVVTHSLTYLRMCDQVLLLAPGGKTAYAGAPDDIAKATGTTDWADIFAWVAAEPEAAHQAFLARAGITAPPEPAAAGGAVGKPAQTSLRRQVWTVARRQARLIVADRGYFAFLTALPLVLGILALAVPGSTGLGEAKASGSAPAEPAQLLILLNIAAVFMGTALTIRDLVGERAVFRREQAVGLSASAYLGAKLLVYSLAAALQTAALLAIVVLGKGGPTQGATTVGNPVLELYLALTLTAVVSAIVGLLLSSLARSTEQVLPMLVVVIMLSIVFAGGMIPVTGRVGLTQLSWLMPARWGYAATASTVDLLTVAPLETSDDLLWYHTGKWWTLDMSMLAALGLAYLTMLRWRLRLPSYEITGGPAASENTGATSAAVKAARRRKVAGWGLAGCGIVAAVAMLATLTNVTSGSGTRAIAPIMRDQDDEEEEVLATYTADQLPDLLAPADSIASQMWSRAMADATPMPITEPHTTPSDPPQCAPAVYPASAVAYTKESGMQALVGQRIVDLDDPNRSVEQVVSAFASADDAAMFQDRQLSAWRRCENTTVSMANSAGEPAAANLGSALSEDGRATLSLLVGAQVCQRALEARSNVVIDVRTCAPAPGNQASAIASLISGQIT</sequence>
<accession>A0A2G5P965</accession>
<evidence type="ECO:0000256" key="9">
    <source>
        <dbReference type="SAM" id="MobiDB-lite"/>
    </source>
</evidence>
<keyword evidence="14" id="KW-1185">Reference proteome</keyword>
<feature type="transmembrane region" description="Helical" evidence="10">
    <location>
        <begin position="892"/>
        <end position="912"/>
    </location>
</feature>
<dbReference type="AlphaFoldDB" id="A0A2G5P965"/>
<feature type="compositionally biased region" description="Low complexity" evidence="9">
    <location>
        <begin position="184"/>
        <end position="194"/>
    </location>
</feature>
<dbReference type="PROSITE" id="PS00211">
    <property type="entry name" value="ABC_TRANSPORTER_1"/>
    <property type="match status" value="1"/>
</dbReference>
<dbReference type="InterPro" id="IPR008984">
    <property type="entry name" value="SMAD_FHA_dom_sf"/>
</dbReference>
<dbReference type="GO" id="GO:0005524">
    <property type="term" value="F:ATP binding"/>
    <property type="evidence" value="ECO:0007669"/>
    <property type="project" value="UniProtKB-KW"/>
</dbReference>
<dbReference type="Gene3D" id="3.40.50.300">
    <property type="entry name" value="P-loop containing nucleotide triphosphate hydrolases"/>
    <property type="match status" value="1"/>
</dbReference>
<feature type="domain" description="FHA" evidence="11">
    <location>
        <begin position="27"/>
        <end position="79"/>
    </location>
</feature>
<keyword evidence="8 10" id="KW-0472">Membrane</keyword>
<dbReference type="PROSITE" id="PS50893">
    <property type="entry name" value="ABC_TRANSPORTER_2"/>
    <property type="match status" value="1"/>
</dbReference>
<evidence type="ECO:0000259" key="11">
    <source>
        <dbReference type="PROSITE" id="PS50006"/>
    </source>
</evidence>
<dbReference type="InterPro" id="IPR017871">
    <property type="entry name" value="ABC_transporter-like_CS"/>
</dbReference>
<dbReference type="InterPro" id="IPR003439">
    <property type="entry name" value="ABC_transporter-like_ATP-bd"/>
</dbReference>
<feature type="domain" description="ABC transporter" evidence="12">
    <location>
        <begin position="320"/>
        <end position="553"/>
    </location>
</feature>
<dbReference type="SUPFAM" id="SSF52540">
    <property type="entry name" value="P-loop containing nucleoside triphosphate hydrolases"/>
    <property type="match status" value="1"/>
</dbReference>
<keyword evidence="6 13" id="KW-0067">ATP-binding</keyword>
<dbReference type="InterPro" id="IPR000253">
    <property type="entry name" value="FHA_dom"/>
</dbReference>
<feature type="domain" description="FHA" evidence="11">
    <location>
        <begin position="234"/>
        <end position="283"/>
    </location>
</feature>
<evidence type="ECO:0000313" key="13">
    <source>
        <dbReference type="EMBL" id="PIB74553.1"/>
    </source>
</evidence>
<feature type="transmembrane region" description="Helical" evidence="10">
    <location>
        <begin position="654"/>
        <end position="677"/>
    </location>
</feature>
<dbReference type="Pfam" id="PF00005">
    <property type="entry name" value="ABC_tran"/>
    <property type="match status" value="1"/>
</dbReference>
<feature type="compositionally biased region" description="Pro residues" evidence="9">
    <location>
        <begin position="135"/>
        <end position="183"/>
    </location>
</feature>
<keyword evidence="3" id="KW-0597">Phosphoprotein</keyword>
<evidence type="ECO:0000259" key="12">
    <source>
        <dbReference type="PROSITE" id="PS50893"/>
    </source>
</evidence>
<comment type="caution">
    <text evidence="13">The sequence shown here is derived from an EMBL/GenBank/DDBJ whole genome shotgun (WGS) entry which is preliminary data.</text>
</comment>
<dbReference type="InterPro" id="IPR026954">
    <property type="entry name" value="PknH-like_Extracell"/>
</dbReference>
<dbReference type="PANTHER" id="PTHR48041:SF139">
    <property type="entry name" value="PROTEIN SCARLET"/>
    <property type="match status" value="1"/>
</dbReference>
<dbReference type="InterPro" id="IPR027417">
    <property type="entry name" value="P-loop_NTPase"/>
</dbReference>
<keyword evidence="7 10" id="KW-1133">Transmembrane helix</keyword>
<evidence type="ECO:0000256" key="2">
    <source>
        <dbReference type="ARBA" id="ARBA00022448"/>
    </source>
</evidence>
<dbReference type="GO" id="GO:0016020">
    <property type="term" value="C:membrane"/>
    <property type="evidence" value="ECO:0007669"/>
    <property type="project" value="UniProtKB-SubCell"/>
</dbReference>
<dbReference type="Pfam" id="PF00498">
    <property type="entry name" value="FHA"/>
    <property type="match status" value="2"/>
</dbReference>
<evidence type="ECO:0000256" key="10">
    <source>
        <dbReference type="SAM" id="Phobius"/>
    </source>
</evidence>
<dbReference type="GO" id="GO:0016887">
    <property type="term" value="F:ATP hydrolysis activity"/>
    <property type="evidence" value="ECO:0007669"/>
    <property type="project" value="InterPro"/>
</dbReference>
<feature type="transmembrane region" description="Helical" evidence="10">
    <location>
        <begin position="768"/>
        <end position="789"/>
    </location>
</feature>
<evidence type="ECO:0000256" key="3">
    <source>
        <dbReference type="ARBA" id="ARBA00022553"/>
    </source>
</evidence>
<organism evidence="13 14">
    <name type="scientific">Mycolicibacterium brumae</name>
    <dbReference type="NCBI Taxonomy" id="85968"/>
    <lineage>
        <taxon>Bacteria</taxon>
        <taxon>Bacillati</taxon>
        <taxon>Actinomycetota</taxon>
        <taxon>Actinomycetes</taxon>
        <taxon>Mycobacteriales</taxon>
        <taxon>Mycobacteriaceae</taxon>
        <taxon>Mycolicibacterium</taxon>
    </lineage>
</organism>
<evidence type="ECO:0000256" key="8">
    <source>
        <dbReference type="ARBA" id="ARBA00023136"/>
    </source>
</evidence>
<keyword evidence="5" id="KW-0547">Nucleotide-binding</keyword>
<evidence type="ECO:0000313" key="14">
    <source>
        <dbReference type="Proteomes" id="UP000230551"/>
    </source>
</evidence>
<dbReference type="SMART" id="SM00240">
    <property type="entry name" value="FHA"/>
    <property type="match status" value="2"/>
</dbReference>
<feature type="region of interest" description="Disordered" evidence="9">
    <location>
        <begin position="118"/>
        <end position="211"/>
    </location>
</feature>
<dbReference type="SMART" id="SM00382">
    <property type="entry name" value="AAA"/>
    <property type="match status" value="1"/>
</dbReference>
<dbReference type="Gene3D" id="2.60.200.20">
    <property type="match status" value="2"/>
</dbReference>
<name>A0A2G5P965_9MYCO</name>
<gene>
    <name evidence="13" type="ORF">CQY22_012705</name>
</gene>
<feature type="compositionally biased region" description="Low complexity" evidence="9">
    <location>
        <begin position="122"/>
        <end position="134"/>
    </location>
</feature>
<evidence type="ECO:0000256" key="1">
    <source>
        <dbReference type="ARBA" id="ARBA00004141"/>
    </source>
</evidence>
<dbReference type="InterPro" id="IPR013525">
    <property type="entry name" value="ABC2_TM"/>
</dbReference>
<dbReference type="OrthoDB" id="9804819at2"/>
<keyword evidence="4 10" id="KW-0812">Transmembrane</keyword>
<protein>
    <submittedName>
        <fullName evidence="13">ABC transporter ATP-binding protein</fullName>
    </submittedName>
</protein>
<evidence type="ECO:0000256" key="7">
    <source>
        <dbReference type="ARBA" id="ARBA00022989"/>
    </source>
</evidence>
<evidence type="ECO:0000256" key="4">
    <source>
        <dbReference type="ARBA" id="ARBA00022692"/>
    </source>
</evidence>
<dbReference type="Proteomes" id="UP000230551">
    <property type="component" value="Unassembled WGS sequence"/>
</dbReference>
<dbReference type="InterPro" id="IPR038232">
    <property type="entry name" value="PknH-like_Extracell_sf"/>
</dbReference>
<feature type="transmembrane region" description="Helical" evidence="10">
    <location>
        <begin position="615"/>
        <end position="634"/>
    </location>
</feature>
<dbReference type="Pfam" id="PF14032">
    <property type="entry name" value="PknH_C"/>
    <property type="match status" value="1"/>
</dbReference>
<evidence type="ECO:0000256" key="6">
    <source>
        <dbReference type="ARBA" id="ARBA00022840"/>
    </source>
</evidence>
<keyword evidence="2" id="KW-0813">Transport</keyword>
<dbReference type="Gene3D" id="3.40.1000.70">
    <property type="entry name" value="PknH-like extracellular domain"/>
    <property type="match status" value="1"/>
</dbReference>
<feature type="transmembrane region" description="Helical" evidence="10">
    <location>
        <begin position="701"/>
        <end position="721"/>
    </location>
</feature>
<dbReference type="PANTHER" id="PTHR48041">
    <property type="entry name" value="ABC TRANSPORTER G FAMILY MEMBER 28"/>
    <property type="match status" value="1"/>
</dbReference>
<dbReference type="InterPro" id="IPR003593">
    <property type="entry name" value="AAA+_ATPase"/>
</dbReference>
<dbReference type="Pfam" id="PF01061">
    <property type="entry name" value="ABC2_membrane"/>
    <property type="match status" value="1"/>
</dbReference>
<dbReference type="SUPFAM" id="SSF49879">
    <property type="entry name" value="SMAD/FHA domain"/>
    <property type="match status" value="2"/>
</dbReference>